<evidence type="ECO:0000256" key="1">
    <source>
        <dbReference type="ARBA" id="ARBA00023125"/>
    </source>
</evidence>
<evidence type="ECO:0000313" key="5">
    <source>
        <dbReference type="Proteomes" id="UP001564626"/>
    </source>
</evidence>
<dbReference type="InterPro" id="IPR001647">
    <property type="entry name" value="HTH_TetR"/>
</dbReference>
<dbReference type="EMBL" id="JBGEHV010000005">
    <property type="protein sequence ID" value="MEY8038662.1"/>
    <property type="molecule type" value="Genomic_DNA"/>
</dbReference>
<dbReference type="InterPro" id="IPR009057">
    <property type="entry name" value="Homeodomain-like_sf"/>
</dbReference>
<keyword evidence="5" id="KW-1185">Reference proteome</keyword>
<keyword evidence="1 2" id="KW-0238">DNA-binding</keyword>
<accession>A0ABV4CF63</accession>
<evidence type="ECO:0000313" key="4">
    <source>
        <dbReference type="EMBL" id="MEY8038662.1"/>
    </source>
</evidence>
<dbReference type="Proteomes" id="UP001564626">
    <property type="component" value="Unassembled WGS sequence"/>
</dbReference>
<dbReference type="RefSeq" id="WP_345361955.1">
    <property type="nucleotide sequence ID" value="NZ_BAABII010000006.1"/>
</dbReference>
<dbReference type="Gene3D" id="1.10.357.10">
    <property type="entry name" value="Tetracycline Repressor, domain 2"/>
    <property type="match status" value="1"/>
</dbReference>
<comment type="caution">
    <text evidence="4">The sequence shown here is derived from an EMBL/GenBank/DDBJ whole genome shotgun (WGS) entry which is preliminary data.</text>
</comment>
<dbReference type="Pfam" id="PF17940">
    <property type="entry name" value="TetR_C_31"/>
    <property type="match status" value="1"/>
</dbReference>
<feature type="DNA-binding region" description="H-T-H motif" evidence="2">
    <location>
        <begin position="28"/>
        <end position="47"/>
    </location>
</feature>
<evidence type="ECO:0000259" key="3">
    <source>
        <dbReference type="PROSITE" id="PS50977"/>
    </source>
</evidence>
<sequence length="208" mass="22172">MTQRGNRRELLADAAIEVLAREGGRGLTHRAVDREAGVPEGTAKNYHPTRSALFRAIARQMSERHVASLRELAEHAPAELTPDDVAALYAAMLRRMTTSARAHFLALFELHLEAVRDAEVRAALGEIARANADTAVRLHGAVGRRMSRRGAGLLDAGLLGAALSVLSLPPEVVADSGFDDPEVLARALLSLGSVEDDPVVGVLRGHAS</sequence>
<evidence type="ECO:0000256" key="2">
    <source>
        <dbReference type="PROSITE-ProRule" id="PRU00335"/>
    </source>
</evidence>
<name>A0ABV4CF63_9PSEU</name>
<organism evidence="4 5">
    <name type="scientific">Saccharopolyspora cebuensis</name>
    <dbReference type="NCBI Taxonomy" id="418759"/>
    <lineage>
        <taxon>Bacteria</taxon>
        <taxon>Bacillati</taxon>
        <taxon>Actinomycetota</taxon>
        <taxon>Actinomycetes</taxon>
        <taxon>Pseudonocardiales</taxon>
        <taxon>Pseudonocardiaceae</taxon>
        <taxon>Saccharopolyspora</taxon>
    </lineage>
</organism>
<dbReference type="InterPro" id="IPR041583">
    <property type="entry name" value="TetR_C_31"/>
</dbReference>
<reference evidence="4 5" key="1">
    <citation type="submission" date="2024-08" db="EMBL/GenBank/DDBJ databases">
        <title>Genome mining of Saccharopolyspora cebuensis PGLac3 from Nigerian medicinal plant.</title>
        <authorList>
            <person name="Ezeobiora C.E."/>
            <person name="Igbokwe N.H."/>
            <person name="Amin D.H."/>
            <person name="Mendie U.E."/>
        </authorList>
    </citation>
    <scope>NUCLEOTIDE SEQUENCE [LARGE SCALE GENOMIC DNA]</scope>
    <source>
        <strain evidence="4 5">PGLac3</strain>
    </source>
</reference>
<protein>
    <submittedName>
        <fullName evidence="4">TetR/AcrR family transcriptional regulator</fullName>
    </submittedName>
</protein>
<dbReference type="SUPFAM" id="SSF46689">
    <property type="entry name" value="Homeodomain-like"/>
    <property type="match status" value="1"/>
</dbReference>
<gene>
    <name evidence="4" type="ORF">AB8O55_04575</name>
</gene>
<dbReference type="PROSITE" id="PS50977">
    <property type="entry name" value="HTH_TETR_2"/>
    <property type="match status" value="1"/>
</dbReference>
<feature type="domain" description="HTH tetR-type" evidence="3">
    <location>
        <begin position="5"/>
        <end position="65"/>
    </location>
</feature>
<proteinExistence type="predicted"/>